<feature type="region of interest" description="Disordered" evidence="1">
    <location>
        <begin position="87"/>
        <end position="110"/>
    </location>
</feature>
<dbReference type="Proteomes" id="UP000466442">
    <property type="component" value="Unassembled WGS sequence"/>
</dbReference>
<feature type="region of interest" description="Disordered" evidence="1">
    <location>
        <begin position="133"/>
        <end position="190"/>
    </location>
</feature>
<keyword evidence="4" id="KW-1185">Reference proteome</keyword>
<evidence type="ECO:0000259" key="2">
    <source>
        <dbReference type="SMART" id="SM01354"/>
    </source>
</evidence>
<evidence type="ECO:0000313" key="4">
    <source>
        <dbReference type="Proteomes" id="UP000466442"/>
    </source>
</evidence>
<comment type="caution">
    <text evidence="3">The sequence shown here is derived from an EMBL/GenBank/DDBJ whole genome shotgun (WGS) entry which is preliminary data.</text>
</comment>
<accession>A0A8S9XE88</accession>
<dbReference type="EMBL" id="WIXP02000008">
    <property type="protein sequence ID" value="KAF6206869.1"/>
    <property type="molecule type" value="Genomic_DNA"/>
</dbReference>
<proteinExistence type="predicted"/>
<dbReference type="GO" id="GO:0015031">
    <property type="term" value="P:protein transport"/>
    <property type="evidence" value="ECO:0007669"/>
    <property type="project" value="InterPro"/>
</dbReference>
<dbReference type="SMART" id="SM01354">
    <property type="entry name" value="BLVR"/>
    <property type="match status" value="1"/>
</dbReference>
<evidence type="ECO:0000313" key="3">
    <source>
        <dbReference type="EMBL" id="KAF6206869.1"/>
    </source>
</evidence>
<reference evidence="3" key="1">
    <citation type="journal article" date="2021" name="Mol. Ecol. Resour.">
        <title>Apolygus lucorum genome provides insights into omnivorousness and mesophyll feeding.</title>
        <authorList>
            <person name="Liu Y."/>
            <person name="Liu H."/>
            <person name="Wang H."/>
            <person name="Huang T."/>
            <person name="Liu B."/>
            <person name="Yang B."/>
            <person name="Yin L."/>
            <person name="Li B."/>
            <person name="Zhang Y."/>
            <person name="Zhang S."/>
            <person name="Jiang F."/>
            <person name="Zhang X."/>
            <person name="Ren Y."/>
            <person name="Wang B."/>
            <person name="Wang S."/>
            <person name="Lu Y."/>
            <person name="Wu K."/>
            <person name="Fan W."/>
            <person name="Wang G."/>
        </authorList>
    </citation>
    <scope>NUCLEOTIDE SEQUENCE</scope>
    <source>
        <strain evidence="3">12Hb</strain>
    </source>
</reference>
<name>A0A8S9XE88_APOLU</name>
<organism evidence="3 4">
    <name type="scientific">Apolygus lucorum</name>
    <name type="common">Small green plant bug</name>
    <name type="synonym">Lygocoris lucorum</name>
    <dbReference type="NCBI Taxonomy" id="248454"/>
    <lineage>
        <taxon>Eukaryota</taxon>
        <taxon>Metazoa</taxon>
        <taxon>Ecdysozoa</taxon>
        <taxon>Arthropoda</taxon>
        <taxon>Hexapoda</taxon>
        <taxon>Insecta</taxon>
        <taxon>Pterygota</taxon>
        <taxon>Neoptera</taxon>
        <taxon>Paraneoptera</taxon>
        <taxon>Hemiptera</taxon>
        <taxon>Heteroptera</taxon>
        <taxon>Panheteroptera</taxon>
        <taxon>Cimicomorpha</taxon>
        <taxon>Miridae</taxon>
        <taxon>Mirini</taxon>
        <taxon>Apolygus</taxon>
    </lineage>
</organism>
<dbReference type="OrthoDB" id="10264595at2759"/>
<dbReference type="Gene3D" id="3.30.450.50">
    <property type="entry name" value="Longin domain"/>
    <property type="match status" value="1"/>
</dbReference>
<feature type="compositionally biased region" description="Basic and acidic residues" evidence="1">
    <location>
        <begin position="133"/>
        <end position="143"/>
    </location>
</feature>
<dbReference type="InterPro" id="IPR010474">
    <property type="entry name" value="AP3D_dom_metazoa"/>
</dbReference>
<feature type="domain" description="AP-3 complex subunit delta" evidence="2">
    <location>
        <begin position="78"/>
        <end position="203"/>
    </location>
</feature>
<gene>
    <name evidence="3" type="ORF">GE061_018105</name>
</gene>
<dbReference type="GO" id="GO:0030123">
    <property type="term" value="C:AP-3 adaptor complex"/>
    <property type="evidence" value="ECO:0007669"/>
    <property type="project" value="InterPro"/>
</dbReference>
<evidence type="ECO:0000256" key="1">
    <source>
        <dbReference type="SAM" id="MobiDB-lite"/>
    </source>
</evidence>
<dbReference type="AlphaFoldDB" id="A0A8S9XE88"/>
<feature type="compositionally biased region" description="Polar residues" evidence="1">
    <location>
        <begin position="94"/>
        <end position="103"/>
    </location>
</feature>
<protein>
    <recommendedName>
        <fullName evidence="2">AP-3 complex subunit delta domain-containing protein</fullName>
    </recommendedName>
</protein>
<sequence length="253" mass="28248">MFTKLMNYTLNSVTVDRLKGKDPITKERACSALEFVKIIKSELENGETPVVEAVSVLFSGDMNPVALKAQRKVQVPELTSEDMENMREARRQEQAMNPNYLKSSSKEDKSVPVAPIDLTVPIIIPGLASSDKYLPKDRSIHDKEKKKKRKDKKGKGTDEEGEGEVPSVGAESVQVYTGRGEMPDGVEDTGKRYAYDVNIIEGDRRPSSTSDPPVESFSPHRILPFRPYSIPFSAIPFPLHHPFTPPRQVPVKL</sequence>
<feature type="compositionally biased region" description="Basic residues" evidence="1">
    <location>
        <begin position="144"/>
        <end position="153"/>
    </location>
</feature>
<dbReference type="Pfam" id="PF06375">
    <property type="entry name" value="AP3D1"/>
    <property type="match status" value="1"/>
</dbReference>